<name>A0A1Y2H7H5_9FUNG</name>
<sequence>MAGLGFVRFSWPQGTQRLRVSLVTQKHFRMTSEPVSSGGRFAAGFTGGTKCTLFKVGTCRGEAWCTGKGVDLFKHSTRATIMMISGKTAGPKVTRAGILDEVAALWEFQSAKYLPLADLVEVPVEVLWFVFLVERRASVFMLWKHTLVVPSRSSVGGRHTASE</sequence>
<evidence type="ECO:0000313" key="1">
    <source>
        <dbReference type="EMBL" id="ORZ30546.1"/>
    </source>
</evidence>
<accession>A0A1Y2H7H5</accession>
<proteinExistence type="predicted"/>
<comment type="caution">
    <text evidence="1">The sequence shown here is derived from an EMBL/GenBank/DDBJ whole genome shotgun (WGS) entry which is preliminary data.</text>
</comment>
<dbReference type="EMBL" id="MCFL01000081">
    <property type="protein sequence ID" value="ORZ30546.1"/>
    <property type="molecule type" value="Genomic_DNA"/>
</dbReference>
<dbReference type="AlphaFoldDB" id="A0A1Y2H7H5"/>
<reference evidence="1 2" key="1">
    <citation type="submission" date="2016-07" db="EMBL/GenBank/DDBJ databases">
        <title>Pervasive Adenine N6-methylation of Active Genes in Fungi.</title>
        <authorList>
            <consortium name="DOE Joint Genome Institute"/>
            <person name="Mondo S.J."/>
            <person name="Dannebaum R.O."/>
            <person name="Kuo R.C."/>
            <person name="Labutti K."/>
            <person name="Haridas S."/>
            <person name="Kuo A."/>
            <person name="Salamov A."/>
            <person name="Ahrendt S.R."/>
            <person name="Lipzen A."/>
            <person name="Sullivan W."/>
            <person name="Andreopoulos W.B."/>
            <person name="Clum A."/>
            <person name="Lindquist E."/>
            <person name="Daum C."/>
            <person name="Ramamoorthy G.K."/>
            <person name="Gryganskyi A."/>
            <person name="Culley D."/>
            <person name="Magnuson J.K."/>
            <person name="James T.Y."/>
            <person name="O'Malley M.A."/>
            <person name="Stajich J.E."/>
            <person name="Spatafora J.W."/>
            <person name="Visel A."/>
            <person name="Grigoriev I.V."/>
        </authorList>
    </citation>
    <scope>NUCLEOTIDE SEQUENCE [LARGE SCALE GENOMIC DNA]</scope>
    <source>
        <strain evidence="1 2">PL171</strain>
    </source>
</reference>
<gene>
    <name evidence="1" type="ORF">BCR44DRAFT_358273</name>
</gene>
<keyword evidence="2" id="KW-1185">Reference proteome</keyword>
<dbReference type="Proteomes" id="UP000193411">
    <property type="component" value="Unassembled WGS sequence"/>
</dbReference>
<protein>
    <submittedName>
        <fullName evidence="1">Uncharacterized protein</fullName>
    </submittedName>
</protein>
<organism evidence="1 2">
    <name type="scientific">Catenaria anguillulae PL171</name>
    <dbReference type="NCBI Taxonomy" id="765915"/>
    <lineage>
        <taxon>Eukaryota</taxon>
        <taxon>Fungi</taxon>
        <taxon>Fungi incertae sedis</taxon>
        <taxon>Blastocladiomycota</taxon>
        <taxon>Blastocladiomycetes</taxon>
        <taxon>Blastocladiales</taxon>
        <taxon>Catenariaceae</taxon>
        <taxon>Catenaria</taxon>
    </lineage>
</organism>
<evidence type="ECO:0000313" key="2">
    <source>
        <dbReference type="Proteomes" id="UP000193411"/>
    </source>
</evidence>